<organism evidence="5 6">
    <name type="scientific">Halobellus rarus</name>
    <dbReference type="NCBI Taxonomy" id="1126237"/>
    <lineage>
        <taxon>Archaea</taxon>
        <taxon>Methanobacteriati</taxon>
        <taxon>Methanobacteriota</taxon>
        <taxon>Stenosarchaea group</taxon>
        <taxon>Halobacteria</taxon>
        <taxon>Halobacteriales</taxon>
        <taxon>Haloferacaceae</taxon>
        <taxon>Halobellus</taxon>
    </lineage>
</organism>
<dbReference type="SUPFAM" id="SSF51569">
    <property type="entry name" value="Aldolase"/>
    <property type="match status" value="1"/>
</dbReference>
<dbReference type="GO" id="GO:0044281">
    <property type="term" value="P:small molecule metabolic process"/>
    <property type="evidence" value="ECO:0007669"/>
    <property type="project" value="UniProtKB-ARBA"/>
</dbReference>
<feature type="active site" description="Proton donor/acceptor" evidence="3">
    <location>
        <position position="135"/>
    </location>
</feature>
<gene>
    <name evidence="5" type="ORF">ACFSBX_11800</name>
</gene>
<dbReference type="InterPro" id="IPR002220">
    <property type="entry name" value="DapA-like"/>
</dbReference>
<dbReference type="EMBL" id="JBHUDK010000010">
    <property type="protein sequence ID" value="MFD1599638.1"/>
    <property type="molecule type" value="Genomic_DNA"/>
</dbReference>
<dbReference type="InterPro" id="IPR013785">
    <property type="entry name" value="Aldolase_TIM"/>
</dbReference>
<dbReference type="Gene3D" id="3.20.20.70">
    <property type="entry name" value="Aldolase class I"/>
    <property type="match status" value="1"/>
</dbReference>
<dbReference type="RefSeq" id="WP_256420734.1">
    <property type="nucleotide sequence ID" value="NZ_JANHDI010000004.1"/>
</dbReference>
<protein>
    <submittedName>
        <fullName evidence="5">Dihydrodipicolinate synthase family protein</fullName>
    </submittedName>
</protein>
<proteinExistence type="predicted"/>
<dbReference type="Proteomes" id="UP001597085">
    <property type="component" value="Unassembled WGS sequence"/>
</dbReference>
<dbReference type="PROSITE" id="PS00666">
    <property type="entry name" value="DHDPS_2"/>
    <property type="match status" value="1"/>
</dbReference>
<name>A0ABD6CQF4_9EURY</name>
<evidence type="ECO:0000256" key="2">
    <source>
        <dbReference type="ARBA" id="ARBA00023270"/>
    </source>
</evidence>
<sequence length="300" mass="32140">MNLSGTVVPMATPTRGPQRAINEDALREFTGQLVESGVHGLFPSSSIGEFPSLTRTQHRQILETVADAADGRTKILAGCCETNIDAVLDSVATAEAMGADAAVVVAPYYLKTTQGGLERFFTTVADESSLPVLLYNIPQLTGNEIGVDLVRRLAEHDSIVGLKDTSGDLTYHYRVIDETPGEFLVFQGATELATASLDLGTDGLIAGPANVFPSVMTDLYEAYDRGDLAEARRLMRTVVAPFVSATSDVPTAAAMKHLVELQGLDIGAPLPPLPELTDDQREALTATYRQITERFGEQTV</sequence>
<dbReference type="CDD" id="cd00408">
    <property type="entry name" value="DHDPS-like"/>
    <property type="match status" value="1"/>
</dbReference>
<dbReference type="Pfam" id="PF00701">
    <property type="entry name" value="DHDPS"/>
    <property type="match status" value="1"/>
</dbReference>
<dbReference type="GO" id="GO:0008675">
    <property type="term" value="F:2-dehydro-3-deoxy-phosphogluconate aldolase activity"/>
    <property type="evidence" value="ECO:0007669"/>
    <property type="project" value="UniProtKB-ARBA"/>
</dbReference>
<dbReference type="PRINTS" id="PR00146">
    <property type="entry name" value="DHPICSNTHASE"/>
</dbReference>
<evidence type="ECO:0000256" key="1">
    <source>
        <dbReference type="ARBA" id="ARBA00023239"/>
    </source>
</evidence>
<dbReference type="PIRSF" id="PIRSF001365">
    <property type="entry name" value="DHDPS"/>
    <property type="match status" value="1"/>
</dbReference>
<dbReference type="SMART" id="SM01130">
    <property type="entry name" value="DHDPS"/>
    <property type="match status" value="1"/>
</dbReference>
<evidence type="ECO:0000313" key="6">
    <source>
        <dbReference type="Proteomes" id="UP001597085"/>
    </source>
</evidence>
<accession>A0ABD6CQF4</accession>
<evidence type="ECO:0000256" key="3">
    <source>
        <dbReference type="PIRSR" id="PIRSR001365-1"/>
    </source>
</evidence>
<dbReference type="InterPro" id="IPR020625">
    <property type="entry name" value="Schiff_base-form_aldolases_AS"/>
</dbReference>
<feature type="binding site" evidence="4">
    <location>
        <position position="205"/>
    </location>
    <ligand>
        <name>pyruvate</name>
        <dbReference type="ChEBI" id="CHEBI:15361"/>
    </ligand>
</feature>
<reference evidence="5 6" key="1">
    <citation type="journal article" date="2019" name="Int. J. Syst. Evol. Microbiol.">
        <title>The Global Catalogue of Microorganisms (GCM) 10K type strain sequencing project: providing services to taxonomists for standard genome sequencing and annotation.</title>
        <authorList>
            <consortium name="The Broad Institute Genomics Platform"/>
            <consortium name="The Broad Institute Genome Sequencing Center for Infectious Disease"/>
            <person name="Wu L."/>
            <person name="Ma J."/>
        </authorList>
    </citation>
    <scope>NUCLEOTIDE SEQUENCE [LARGE SCALE GENOMIC DNA]</scope>
    <source>
        <strain evidence="5 6">CGMCC 1.12121</strain>
    </source>
</reference>
<dbReference type="PANTHER" id="PTHR12128">
    <property type="entry name" value="DIHYDRODIPICOLINATE SYNTHASE"/>
    <property type="match status" value="1"/>
</dbReference>
<feature type="active site" description="Schiff-base intermediate with substrate" evidence="3">
    <location>
        <position position="163"/>
    </location>
</feature>
<dbReference type="PANTHER" id="PTHR12128:SF66">
    <property type="entry name" value="4-HYDROXY-2-OXOGLUTARATE ALDOLASE, MITOCHONDRIAL"/>
    <property type="match status" value="1"/>
</dbReference>
<comment type="caution">
    <text evidence="5">The sequence shown here is derived from an EMBL/GenBank/DDBJ whole genome shotgun (WGS) entry which is preliminary data.</text>
</comment>
<keyword evidence="6" id="KW-1185">Reference proteome</keyword>
<dbReference type="AlphaFoldDB" id="A0ABD6CQF4"/>
<keyword evidence="1" id="KW-0456">Lyase</keyword>
<evidence type="ECO:0000313" key="5">
    <source>
        <dbReference type="EMBL" id="MFD1599638.1"/>
    </source>
</evidence>
<keyword evidence="2" id="KW-0704">Schiff base</keyword>
<evidence type="ECO:0000256" key="4">
    <source>
        <dbReference type="PIRSR" id="PIRSR001365-2"/>
    </source>
</evidence>